<organism evidence="3 4">
    <name type="scientific">Mytilus edulis</name>
    <name type="common">Blue mussel</name>
    <dbReference type="NCBI Taxonomy" id="6550"/>
    <lineage>
        <taxon>Eukaryota</taxon>
        <taxon>Metazoa</taxon>
        <taxon>Spiralia</taxon>
        <taxon>Lophotrochozoa</taxon>
        <taxon>Mollusca</taxon>
        <taxon>Bivalvia</taxon>
        <taxon>Autobranchia</taxon>
        <taxon>Pteriomorphia</taxon>
        <taxon>Mytilida</taxon>
        <taxon>Mytiloidea</taxon>
        <taxon>Mytilidae</taxon>
        <taxon>Mytilinae</taxon>
        <taxon>Mytilus</taxon>
    </lineage>
</organism>
<feature type="compositionally biased region" description="Polar residues" evidence="2">
    <location>
        <begin position="356"/>
        <end position="388"/>
    </location>
</feature>
<dbReference type="EMBL" id="CAJPWZ010000656">
    <property type="protein sequence ID" value="CAG2197917.1"/>
    <property type="molecule type" value="Genomic_DNA"/>
</dbReference>
<keyword evidence="4" id="KW-1185">Reference proteome</keyword>
<dbReference type="Proteomes" id="UP000683360">
    <property type="component" value="Unassembled WGS sequence"/>
</dbReference>
<evidence type="ECO:0000256" key="2">
    <source>
        <dbReference type="SAM" id="MobiDB-lite"/>
    </source>
</evidence>
<evidence type="ECO:0000313" key="3">
    <source>
        <dbReference type="EMBL" id="CAG2197917.1"/>
    </source>
</evidence>
<proteinExistence type="predicted"/>
<feature type="coiled-coil region" evidence="1">
    <location>
        <begin position="214"/>
        <end position="241"/>
    </location>
</feature>
<keyword evidence="1" id="KW-0175">Coiled coil</keyword>
<evidence type="ECO:0000313" key="4">
    <source>
        <dbReference type="Proteomes" id="UP000683360"/>
    </source>
</evidence>
<feature type="region of interest" description="Disordered" evidence="2">
    <location>
        <begin position="354"/>
        <end position="431"/>
    </location>
</feature>
<dbReference type="OrthoDB" id="10203048at2759"/>
<gene>
    <name evidence="3" type="ORF">MEDL_12703</name>
</gene>
<accession>A0A8S3QU71</accession>
<comment type="caution">
    <text evidence="3">The sequence shown here is derived from an EMBL/GenBank/DDBJ whole genome shotgun (WGS) entry which is preliminary data.</text>
</comment>
<reference evidence="3" key="1">
    <citation type="submission" date="2021-03" db="EMBL/GenBank/DDBJ databases">
        <authorList>
            <person name="Bekaert M."/>
        </authorList>
    </citation>
    <scope>NUCLEOTIDE SEQUENCE</scope>
</reference>
<name>A0A8S3QU71_MYTED</name>
<protein>
    <submittedName>
        <fullName evidence="3">Uncharacterized protein</fullName>
    </submittedName>
</protein>
<feature type="compositionally biased region" description="Polar residues" evidence="2">
    <location>
        <begin position="399"/>
        <end position="431"/>
    </location>
</feature>
<dbReference type="AlphaFoldDB" id="A0A8S3QU71"/>
<evidence type="ECO:0000256" key="1">
    <source>
        <dbReference type="SAM" id="Coils"/>
    </source>
</evidence>
<sequence length="446" mass="51510">MDTVRTPKRLSIEDFLSSVNTDLLQYVPDLRRLGFTTSYYMKFFQEKDINEFASTVPEAHKRNLLNMAAKQRTPNSHLGLDCDIFKDRETVKTKKALFAPVNDNSLHGLGQYAMDTKCEDENTFVYKTPLQEEMATLEDETRVKQVELESATEFLESLTTKFSNPLINGDRSRQQCGLCHMRSGHTKRNCPQGPCVSAMQCNDIDKHPQEKKQVNDAAESKRQLEKDLSKFQTDLKAKQLLEKQVSSSFTSVITPHLVNSNPDDYTFRSNRENGRLLKSQKINCHSYILEQHYKGKIPLDLERERKNFPQIIEEYFNKFKRLGKKDVRQNDPVRKRLQENPTFNVKFPKFGDECYNSANTRQAPTSHTFPNPESSDPSNGRTPENCNPPTGFYNPPHTPNDTNFTYMYGYQSQGSQNSTVPNSNFEERSCGNQNNCWPEEKVYYHL</sequence>